<keyword evidence="10" id="KW-1185">Reference proteome</keyword>
<dbReference type="STRING" id="1416806.CAL12_09825"/>
<feature type="transmembrane region" description="Helical" evidence="6">
    <location>
        <begin position="138"/>
        <end position="163"/>
    </location>
</feature>
<dbReference type="InterPro" id="IPR032692">
    <property type="entry name" value="YccS_N"/>
</dbReference>
<protein>
    <submittedName>
        <fullName evidence="9">Uncharacterized protein</fullName>
    </submittedName>
</protein>
<proteinExistence type="predicted"/>
<feature type="transmembrane region" description="Helical" evidence="6">
    <location>
        <begin position="417"/>
        <end position="433"/>
    </location>
</feature>
<accession>A0A1W6YJ73</accession>
<feature type="domain" description="Integral membrane bound transporter" evidence="8">
    <location>
        <begin position="413"/>
        <end position="526"/>
    </location>
</feature>
<comment type="subcellular location">
    <subcellularLocation>
        <location evidence="1">Membrane</location>
        <topology evidence="1">Multi-pass membrane protein</topology>
    </subcellularLocation>
</comment>
<keyword evidence="4 6" id="KW-0472">Membrane</keyword>
<evidence type="ECO:0000313" key="10">
    <source>
        <dbReference type="Proteomes" id="UP000194151"/>
    </source>
</evidence>
<feature type="transmembrane region" description="Helical" evidence="6">
    <location>
        <begin position="18"/>
        <end position="37"/>
    </location>
</feature>
<feature type="transmembrane region" description="Helical" evidence="6">
    <location>
        <begin position="463"/>
        <end position="480"/>
    </location>
</feature>
<feature type="transmembrane region" description="Helical" evidence="6">
    <location>
        <begin position="515"/>
        <end position="534"/>
    </location>
</feature>
<name>A0A1W6YJ73_9BORD</name>
<feature type="transmembrane region" description="Helical" evidence="6">
    <location>
        <begin position="69"/>
        <end position="87"/>
    </location>
</feature>
<evidence type="ECO:0000256" key="4">
    <source>
        <dbReference type="ARBA" id="ARBA00023136"/>
    </source>
</evidence>
<feature type="transmembrane region" description="Helical" evidence="6">
    <location>
        <begin position="440"/>
        <end position="457"/>
    </location>
</feature>
<evidence type="ECO:0000259" key="8">
    <source>
        <dbReference type="Pfam" id="PF13515"/>
    </source>
</evidence>
<organism evidence="9 10">
    <name type="scientific">Bordetella genomosp. 8</name>
    <dbReference type="NCBI Taxonomy" id="1416806"/>
    <lineage>
        <taxon>Bacteria</taxon>
        <taxon>Pseudomonadati</taxon>
        <taxon>Pseudomonadota</taxon>
        <taxon>Betaproteobacteria</taxon>
        <taxon>Burkholderiales</taxon>
        <taxon>Alcaligenaceae</taxon>
        <taxon>Bordetella</taxon>
    </lineage>
</organism>
<dbReference type="EMBL" id="CP021108">
    <property type="protein sequence ID" value="ARP81112.1"/>
    <property type="molecule type" value="Genomic_DNA"/>
</dbReference>
<gene>
    <name evidence="9" type="ORF">CAL12_09825</name>
</gene>
<dbReference type="OrthoDB" id="8670769at2"/>
<dbReference type="KEGG" id="bgv:CAL12_09825"/>
<dbReference type="Pfam" id="PF13515">
    <property type="entry name" value="FUSC_2"/>
    <property type="match status" value="1"/>
</dbReference>
<dbReference type="RefSeq" id="WP_086064318.1">
    <property type="nucleotide sequence ID" value="NZ_CP021108.1"/>
</dbReference>
<evidence type="ECO:0000256" key="2">
    <source>
        <dbReference type="ARBA" id="ARBA00022692"/>
    </source>
</evidence>
<evidence type="ECO:0000256" key="1">
    <source>
        <dbReference type="ARBA" id="ARBA00004141"/>
    </source>
</evidence>
<feature type="region of interest" description="Disordered" evidence="5">
    <location>
        <begin position="333"/>
        <end position="360"/>
    </location>
</feature>
<dbReference type="InterPro" id="IPR049453">
    <property type="entry name" value="Memb_transporter_dom"/>
</dbReference>
<feature type="transmembrane region" description="Helical" evidence="6">
    <location>
        <begin position="393"/>
        <end position="411"/>
    </location>
</feature>
<feature type="transmembrane region" description="Helical" evidence="6">
    <location>
        <begin position="485"/>
        <end position="503"/>
    </location>
</feature>
<dbReference type="AlphaFoldDB" id="A0A1W6YJ73"/>
<reference evidence="9 10" key="1">
    <citation type="submission" date="2017-05" db="EMBL/GenBank/DDBJ databases">
        <title>Complete and WGS of Bordetella genogroups.</title>
        <authorList>
            <person name="Spilker T."/>
            <person name="LiPuma J."/>
        </authorList>
    </citation>
    <scope>NUCLEOTIDE SEQUENCE [LARGE SCALE GENOMIC DNA]</scope>
    <source>
        <strain evidence="9 10">AU19157</strain>
    </source>
</reference>
<keyword evidence="2 6" id="KW-0812">Transmembrane</keyword>
<evidence type="ECO:0000256" key="3">
    <source>
        <dbReference type="ARBA" id="ARBA00022989"/>
    </source>
</evidence>
<feature type="transmembrane region" description="Helical" evidence="6">
    <location>
        <begin position="43"/>
        <end position="62"/>
    </location>
</feature>
<keyword evidence="3 6" id="KW-1133">Transmembrane helix</keyword>
<dbReference type="Proteomes" id="UP000194151">
    <property type="component" value="Chromosome"/>
</dbReference>
<sequence length="709" mass="75671">MPDAQVLLRFIYSQHAFTALRTLLGVMLPGGYGVLIFDDVDLALGLALGAFCVSLVDIPEAFRKKPRRMLGATLVLALAAAAITVVMNYPLPAWLMLLVIAFCAGLATAYGTPGTLIGLCALIGVDLMLAQRDAGGPLWPFLGWMVCGGLWYTAFSTALCALLPQQIARRAVGESLMAAATHLRRRAECFVPGVPLDQCRRRLADAQSTAIDAQQVARDVVLGDLAADPARNGRRLHLFNMLTSSVDIHDVSMALYDDFTALRTGGAEGATARRVHDAILDMARWIEALVPRYVLAEPVAPPGANAGAVHAFKARLDVLAGIMAELARDANAGARRPATDSVRGADPNNAENNAENSADTSRDIDLALRTWRESGKPPTPWQAIRTSPSALRYALRLTAAIAAGTLVAKWVGGHSTWVILTIMIVMSPTFGANQQRSRQRIAGTLLGCLGTAVLLWLGMRAPWLVATLIVVSYGACFALARPATYLPSVFFGTIAVLLLYHLLVPGWSMIEQRGMDTLIGGAIGAVGAFLLPAWERQGIDAKLAAARLACRDYAAAVFASDFEMSHYRVARRQALVSVRTLTAAHQRMLQEPHAQQRSSAEIGMWLTACNAMVAALAALGQWRRSTRGAALPAGYRQGAALVAGALDGAIPANHPDDKQETRAQAMDACPEAQGFPVLSLLLGAVRSMQRANARLASSPGRIRADRAGT</sequence>
<dbReference type="GO" id="GO:0016020">
    <property type="term" value="C:membrane"/>
    <property type="evidence" value="ECO:0007669"/>
    <property type="project" value="UniProtKB-SubCell"/>
</dbReference>
<evidence type="ECO:0000256" key="5">
    <source>
        <dbReference type="SAM" id="MobiDB-lite"/>
    </source>
</evidence>
<evidence type="ECO:0000313" key="9">
    <source>
        <dbReference type="EMBL" id="ARP81112.1"/>
    </source>
</evidence>
<dbReference type="Pfam" id="PF12805">
    <property type="entry name" value="FUSC-like"/>
    <property type="match status" value="1"/>
</dbReference>
<evidence type="ECO:0000256" key="6">
    <source>
        <dbReference type="SAM" id="Phobius"/>
    </source>
</evidence>
<evidence type="ECO:0000259" key="7">
    <source>
        <dbReference type="Pfam" id="PF12805"/>
    </source>
</evidence>
<feature type="domain" description="Integral membrane protein YccS N-terminal" evidence="7">
    <location>
        <begin position="70"/>
        <end position="283"/>
    </location>
</feature>